<comment type="subunit">
    <text evidence="9">Heterodimer of an alpha and a beta subunit.</text>
</comment>
<evidence type="ECO:0000256" key="2">
    <source>
        <dbReference type="ARBA" id="ARBA00012702"/>
    </source>
</evidence>
<keyword evidence="7" id="KW-0677">Repeat</keyword>
<dbReference type="InterPro" id="IPR008930">
    <property type="entry name" value="Terpenoid_cyclase/PrenylTrfase"/>
</dbReference>
<dbReference type="GO" id="GO:0004660">
    <property type="term" value="F:protein farnesyltransferase activity"/>
    <property type="evidence" value="ECO:0007669"/>
    <property type="project" value="UniProtKB-UniRule"/>
</dbReference>
<keyword evidence="4 9" id="KW-0637">Prenyltransferase</keyword>
<dbReference type="EC" id="2.5.1.58" evidence="2 9"/>
<evidence type="ECO:0000256" key="9">
    <source>
        <dbReference type="RuleBase" id="RU365056"/>
    </source>
</evidence>
<reference evidence="12" key="1">
    <citation type="journal article" date="2020" name="Stud. Mycol.">
        <title>101 Dothideomycetes genomes: a test case for predicting lifestyles and emergence of pathogens.</title>
        <authorList>
            <person name="Haridas S."/>
            <person name="Albert R."/>
            <person name="Binder M."/>
            <person name="Bloem J."/>
            <person name="Labutti K."/>
            <person name="Salamov A."/>
            <person name="Andreopoulos B."/>
            <person name="Baker S."/>
            <person name="Barry K."/>
            <person name="Bills G."/>
            <person name="Bluhm B."/>
            <person name="Cannon C."/>
            <person name="Castanera R."/>
            <person name="Culley D."/>
            <person name="Daum C."/>
            <person name="Ezra D."/>
            <person name="Gonzalez J."/>
            <person name="Henrissat B."/>
            <person name="Kuo A."/>
            <person name="Liang C."/>
            <person name="Lipzen A."/>
            <person name="Lutzoni F."/>
            <person name="Magnuson J."/>
            <person name="Mondo S."/>
            <person name="Nolan M."/>
            <person name="Ohm R."/>
            <person name="Pangilinan J."/>
            <person name="Park H.-J."/>
            <person name="Ramirez L."/>
            <person name="Alfaro M."/>
            <person name="Sun H."/>
            <person name="Tritt A."/>
            <person name="Yoshinaga Y."/>
            <person name="Zwiers L.-H."/>
            <person name="Turgeon B."/>
            <person name="Goodwin S."/>
            <person name="Spatafora J."/>
            <person name="Crous P."/>
            <person name="Grigoriev I."/>
        </authorList>
    </citation>
    <scope>NUCLEOTIDE SEQUENCE</scope>
    <source>
        <strain evidence="12">CBS 279.74</strain>
    </source>
</reference>
<evidence type="ECO:0000313" key="13">
    <source>
        <dbReference type="Proteomes" id="UP000799428"/>
    </source>
</evidence>
<dbReference type="CDD" id="cd02893">
    <property type="entry name" value="FTase"/>
    <property type="match status" value="1"/>
</dbReference>
<dbReference type="SUPFAM" id="SSF48239">
    <property type="entry name" value="Terpenoid cyclases/Protein prenyltransferases"/>
    <property type="match status" value="1"/>
</dbReference>
<organism evidence="12 13">
    <name type="scientific">Pleomassaria siparia CBS 279.74</name>
    <dbReference type="NCBI Taxonomy" id="1314801"/>
    <lineage>
        <taxon>Eukaryota</taxon>
        <taxon>Fungi</taxon>
        <taxon>Dikarya</taxon>
        <taxon>Ascomycota</taxon>
        <taxon>Pezizomycotina</taxon>
        <taxon>Dothideomycetes</taxon>
        <taxon>Pleosporomycetidae</taxon>
        <taxon>Pleosporales</taxon>
        <taxon>Pleomassariaceae</taxon>
        <taxon>Pleomassaria</taxon>
    </lineage>
</organism>
<comment type="cofactor">
    <cofactor evidence="9">
        <name>Zn(2+)</name>
        <dbReference type="ChEBI" id="CHEBI:29105"/>
    </cofactor>
    <text evidence="9">Binds 1 zinc ion per subunit.</text>
</comment>
<protein>
    <recommendedName>
        <fullName evidence="3 9">Protein farnesyltransferase subunit beta</fullName>
        <shortName evidence="9">FTase-beta</shortName>
        <ecNumber evidence="2 9">2.5.1.58</ecNumber>
    </recommendedName>
</protein>
<gene>
    <name evidence="12" type="ORF">K504DRAFT_390090</name>
</gene>
<dbReference type="GO" id="GO:0097354">
    <property type="term" value="P:prenylation"/>
    <property type="evidence" value="ECO:0007669"/>
    <property type="project" value="UniProtKB-UniRule"/>
</dbReference>
<dbReference type="GO" id="GO:0005965">
    <property type="term" value="C:protein farnesyltransferase complex"/>
    <property type="evidence" value="ECO:0007669"/>
    <property type="project" value="UniProtKB-UniRule"/>
</dbReference>
<keyword evidence="13" id="KW-1185">Reference proteome</keyword>
<evidence type="ECO:0000256" key="7">
    <source>
        <dbReference type="ARBA" id="ARBA00022737"/>
    </source>
</evidence>
<dbReference type="OrthoDB" id="10261146at2759"/>
<accession>A0A6G1JVY2</accession>
<evidence type="ECO:0000256" key="10">
    <source>
        <dbReference type="SAM" id="MobiDB-lite"/>
    </source>
</evidence>
<comment type="catalytic activity">
    <reaction evidence="9">
        <text>L-cysteinyl-[protein] + (2E,6E)-farnesyl diphosphate = S-(2E,6E)-farnesyl-L-cysteinyl-[protein] + diphosphate</text>
        <dbReference type="Rhea" id="RHEA:13345"/>
        <dbReference type="Rhea" id="RHEA-COMP:10131"/>
        <dbReference type="Rhea" id="RHEA-COMP:11535"/>
        <dbReference type="ChEBI" id="CHEBI:29950"/>
        <dbReference type="ChEBI" id="CHEBI:33019"/>
        <dbReference type="ChEBI" id="CHEBI:86019"/>
        <dbReference type="ChEBI" id="CHEBI:175763"/>
    </reaction>
</comment>
<dbReference type="Pfam" id="PF00432">
    <property type="entry name" value="Prenyltrans"/>
    <property type="match status" value="1"/>
</dbReference>
<dbReference type="Proteomes" id="UP000799428">
    <property type="component" value="Unassembled WGS sequence"/>
</dbReference>
<evidence type="ECO:0000256" key="8">
    <source>
        <dbReference type="ARBA" id="ARBA00022833"/>
    </source>
</evidence>
<feature type="compositionally biased region" description="Polar residues" evidence="10">
    <location>
        <begin position="1"/>
        <end position="19"/>
    </location>
</feature>
<dbReference type="PANTHER" id="PTHR11774">
    <property type="entry name" value="GERANYLGERANYL TRANSFERASE TYPE BETA SUBUNIT"/>
    <property type="match status" value="1"/>
</dbReference>
<dbReference type="GO" id="GO:0008270">
    <property type="term" value="F:zinc ion binding"/>
    <property type="evidence" value="ECO:0007669"/>
    <property type="project" value="UniProtKB-UniRule"/>
</dbReference>
<feature type="compositionally biased region" description="Acidic residues" evidence="10">
    <location>
        <begin position="34"/>
        <end position="46"/>
    </location>
</feature>
<dbReference type="AlphaFoldDB" id="A0A6G1JVY2"/>
<feature type="compositionally biased region" description="Basic and acidic residues" evidence="10">
    <location>
        <begin position="20"/>
        <end position="33"/>
    </location>
</feature>
<dbReference type="InterPro" id="IPR001330">
    <property type="entry name" value="Prenyltrans"/>
</dbReference>
<keyword evidence="8 9" id="KW-0862">Zinc</keyword>
<feature type="region of interest" description="Disordered" evidence="10">
    <location>
        <begin position="1"/>
        <end position="46"/>
    </location>
</feature>
<dbReference type="InterPro" id="IPR026872">
    <property type="entry name" value="FTB"/>
</dbReference>
<comment type="similarity">
    <text evidence="1 9">Belongs to the protein prenyltransferase subunit beta family.</text>
</comment>
<evidence type="ECO:0000256" key="4">
    <source>
        <dbReference type="ARBA" id="ARBA00022602"/>
    </source>
</evidence>
<evidence type="ECO:0000313" key="12">
    <source>
        <dbReference type="EMBL" id="KAF2704432.1"/>
    </source>
</evidence>
<feature type="domain" description="Prenyltransferase alpha-alpha toroid" evidence="11">
    <location>
        <begin position="109"/>
        <end position="476"/>
    </location>
</feature>
<sequence length="494" mass="54382">MSGTGAATSAEGSSTTPSSRLEEILASKDRVEELSDSEIGDDDEYEDMGPITEQELANAAYFKSITSPIRDELKTETSKVQDETLEVVLPFLEGNPNDFELNIFGLPKLQRENHVTFLKKALGDYPHQFAMMDAARPWLLYWSLQGLTALSYDISEYQDRVIHTFSSAQHPEGGYGGGFGQLPHLAATYAAILSLVMVGGQEAYDSINRKAMWHYLGRMKQADGGFTMSPGGEEDIRGAFCALVVMSLLNLPLELPPDSPAREHGYTSFLDSLGDWISRCQTYEGGISAAPGNEAHGAYAFCGLGCLSIMGPPKETLNKHLNIPLLVHWLSSRQCTPEGGYNGRTNKLVDGCYSHWIGGCWSLIEASTSSASPSRSLWNRSALARYILSAAQFKKGGLVDKPGKRPDAYHSCYNLAGLSAAQNFYEFDDKMEGDVGKGDLDAPFHWKKGVEYEGEDRVWEGEGGDRVEKIHPVFVIPWTKVEECRGYFEAKEGF</sequence>
<name>A0A6G1JVY2_9PLEO</name>
<keyword evidence="6 9" id="KW-0479">Metal-binding</keyword>
<evidence type="ECO:0000256" key="3">
    <source>
        <dbReference type="ARBA" id="ARBA00015798"/>
    </source>
</evidence>
<evidence type="ECO:0000256" key="1">
    <source>
        <dbReference type="ARBA" id="ARBA00010497"/>
    </source>
</evidence>
<comment type="function">
    <text evidence="9">Catalyzes the transfer of a farnesyl moiety from farnesyl diphosphate to a cysteine at the fourth position from the C-terminus of several proteins. The beta subunit is responsible for peptide-binding.</text>
</comment>
<dbReference type="EMBL" id="MU005782">
    <property type="protein sequence ID" value="KAF2704432.1"/>
    <property type="molecule type" value="Genomic_DNA"/>
</dbReference>
<evidence type="ECO:0000259" key="11">
    <source>
        <dbReference type="Pfam" id="PF00432"/>
    </source>
</evidence>
<keyword evidence="5 9" id="KW-0808">Transferase</keyword>
<dbReference type="PANTHER" id="PTHR11774:SF6">
    <property type="entry name" value="PROTEIN FARNESYLTRANSFERASE SUBUNIT BETA"/>
    <property type="match status" value="1"/>
</dbReference>
<dbReference type="FunFam" id="1.50.10.20:FF:000014">
    <property type="entry name" value="Protein farnesyltransferase subunit beta"/>
    <property type="match status" value="1"/>
</dbReference>
<evidence type="ECO:0000256" key="6">
    <source>
        <dbReference type="ARBA" id="ARBA00022723"/>
    </source>
</evidence>
<evidence type="ECO:0000256" key="5">
    <source>
        <dbReference type="ARBA" id="ARBA00022679"/>
    </source>
</evidence>
<proteinExistence type="inferred from homology"/>
<dbReference type="Gene3D" id="1.50.10.20">
    <property type="match status" value="1"/>
</dbReference>
<dbReference type="InterPro" id="IPR045089">
    <property type="entry name" value="PGGT1B-like"/>
</dbReference>